<dbReference type="Gene3D" id="3.40.630.30">
    <property type="match status" value="1"/>
</dbReference>
<evidence type="ECO:0000256" key="1">
    <source>
        <dbReference type="ARBA" id="ARBA00022679"/>
    </source>
</evidence>
<dbReference type="AlphaFoldDB" id="A0A482TNL3"/>
<keyword evidence="1 5" id="KW-0808">Transferase</keyword>
<dbReference type="InterPro" id="IPR045047">
    <property type="entry name" value="Ard1-like"/>
</dbReference>
<dbReference type="NCBIfam" id="TIGR01575">
    <property type="entry name" value="rimI"/>
    <property type="match status" value="1"/>
</dbReference>
<dbReference type="InterPro" id="IPR000182">
    <property type="entry name" value="GNAT_dom"/>
</dbReference>
<dbReference type="InterPro" id="IPR006464">
    <property type="entry name" value="AcTrfase_RimI/Ard1"/>
</dbReference>
<feature type="compositionally biased region" description="Low complexity" evidence="3">
    <location>
        <begin position="19"/>
        <end position="31"/>
    </location>
</feature>
<gene>
    <name evidence="5" type="primary">rimI</name>
    <name evidence="5" type="ORF">ELS19_13175</name>
</gene>
<name>A0A482TNL3_9EURY</name>
<comment type="caution">
    <text evidence="5">The sequence shown here is derived from an EMBL/GenBank/DDBJ whole genome shotgun (WGS) entry which is preliminary data.</text>
</comment>
<reference evidence="5 6" key="1">
    <citation type="submission" date="2018-12" db="EMBL/GenBank/DDBJ databases">
        <title>Genome analysis provides insights into bioremediation potentialities of Halogeometricum borinquense strain N11.</title>
        <authorList>
            <person name="Najjari A."/>
            <person name="Youssef N."/>
            <person name="Fhoula I."/>
            <person name="Ben Dhia O."/>
            <person name="Mahjoubi M."/>
            <person name="Ouzari H.I."/>
            <person name="Cherif A."/>
        </authorList>
    </citation>
    <scope>NUCLEOTIDE SEQUENCE [LARGE SCALE GENOMIC DNA]</scope>
    <source>
        <strain evidence="5 6">N11</strain>
    </source>
</reference>
<dbReference type="Pfam" id="PF00583">
    <property type="entry name" value="Acetyltransf_1"/>
    <property type="match status" value="1"/>
</dbReference>
<evidence type="ECO:0000313" key="5">
    <source>
        <dbReference type="EMBL" id="RYJ14811.1"/>
    </source>
</evidence>
<dbReference type="GO" id="GO:0004596">
    <property type="term" value="F:protein-N-terminal amino-acid acetyltransferase activity"/>
    <property type="evidence" value="ECO:0007669"/>
    <property type="project" value="InterPro"/>
</dbReference>
<feature type="domain" description="N-acetyltransferase" evidence="4">
    <location>
        <begin position="32"/>
        <end position="177"/>
    </location>
</feature>
<feature type="compositionally biased region" description="Basic and acidic residues" evidence="3">
    <location>
        <begin position="1"/>
        <end position="11"/>
    </location>
</feature>
<dbReference type="GO" id="GO:0031415">
    <property type="term" value="C:NatA complex"/>
    <property type="evidence" value="ECO:0007669"/>
    <property type="project" value="InterPro"/>
</dbReference>
<organism evidence="5 6">
    <name type="scientific">Halogeometricum borinquense</name>
    <dbReference type="NCBI Taxonomy" id="60847"/>
    <lineage>
        <taxon>Archaea</taxon>
        <taxon>Methanobacteriati</taxon>
        <taxon>Methanobacteriota</taxon>
        <taxon>Stenosarchaea group</taxon>
        <taxon>Halobacteria</taxon>
        <taxon>Halobacteriales</taxon>
        <taxon>Haloferacaceae</taxon>
        <taxon>Halogeometricum</taxon>
    </lineage>
</organism>
<dbReference type="PROSITE" id="PS51186">
    <property type="entry name" value="GNAT"/>
    <property type="match status" value="1"/>
</dbReference>
<dbReference type="SUPFAM" id="SSF55729">
    <property type="entry name" value="Acyl-CoA N-acyltransferases (Nat)"/>
    <property type="match status" value="1"/>
</dbReference>
<evidence type="ECO:0000313" key="6">
    <source>
        <dbReference type="Proteomes" id="UP000294028"/>
    </source>
</evidence>
<protein>
    <submittedName>
        <fullName evidence="5">Ribosomal-protein-alanine N-acetyltransferase</fullName>
    </submittedName>
</protein>
<evidence type="ECO:0000256" key="3">
    <source>
        <dbReference type="SAM" id="MobiDB-lite"/>
    </source>
</evidence>
<accession>A0A482TNL3</accession>
<proteinExistence type="predicted"/>
<evidence type="ECO:0000256" key="2">
    <source>
        <dbReference type="ARBA" id="ARBA00023315"/>
    </source>
</evidence>
<sequence>MTSSGPEREVNTDDETSESEPGSESGDSLSDVTIRRAERADLLEVLGIEKTCFTEPWPYTAFESFLDEPGFLVAVNEGNVVGYIVADVMPNHGRDLGHIKDIAVTPEARGIGLGRRLLQRGLVSLSFSGAALVKLEVRVGNEPALSLYRKMGFEPARRVPSYYADGEDALLMVLDVDAWQD</sequence>
<dbReference type="PANTHER" id="PTHR23091">
    <property type="entry name" value="N-TERMINAL ACETYLTRANSFERASE"/>
    <property type="match status" value="1"/>
</dbReference>
<dbReference type="Proteomes" id="UP000294028">
    <property type="component" value="Unassembled WGS sequence"/>
</dbReference>
<evidence type="ECO:0000259" key="4">
    <source>
        <dbReference type="PROSITE" id="PS51186"/>
    </source>
</evidence>
<dbReference type="CDD" id="cd04301">
    <property type="entry name" value="NAT_SF"/>
    <property type="match status" value="1"/>
</dbReference>
<dbReference type="InterPro" id="IPR016181">
    <property type="entry name" value="Acyl_CoA_acyltransferase"/>
</dbReference>
<feature type="region of interest" description="Disordered" evidence="3">
    <location>
        <begin position="1"/>
        <end position="31"/>
    </location>
</feature>
<dbReference type="EMBL" id="RZHH01000002">
    <property type="protein sequence ID" value="RYJ14811.1"/>
    <property type="molecule type" value="Genomic_DNA"/>
</dbReference>
<keyword evidence="2" id="KW-0012">Acyltransferase</keyword>
<dbReference type="PANTHER" id="PTHR23091:SF4">
    <property type="entry name" value="N-TERMINAL AMINO-ACID N(ALPHA)-ACETYLTRANSFERASE NATA"/>
    <property type="match status" value="1"/>
</dbReference>